<comment type="caution">
    <text evidence="2">The sequence shown here is derived from an EMBL/GenBank/DDBJ whole genome shotgun (WGS) entry which is preliminary data.</text>
</comment>
<evidence type="ECO:0000313" key="3">
    <source>
        <dbReference type="Proteomes" id="UP001465976"/>
    </source>
</evidence>
<accession>A0ABR3F331</accession>
<gene>
    <name evidence="2" type="ORF">V5O48_012359</name>
</gene>
<evidence type="ECO:0000313" key="2">
    <source>
        <dbReference type="EMBL" id="KAL0569606.1"/>
    </source>
</evidence>
<evidence type="ECO:0000256" key="1">
    <source>
        <dbReference type="SAM" id="MobiDB-lite"/>
    </source>
</evidence>
<protein>
    <submittedName>
        <fullName evidence="2">Uncharacterized protein</fullName>
    </submittedName>
</protein>
<reference evidence="2 3" key="1">
    <citation type="submission" date="2024-02" db="EMBL/GenBank/DDBJ databases">
        <title>A draft genome for the cacao thread blight pathogen Marasmius crinis-equi.</title>
        <authorList>
            <person name="Cohen S.P."/>
            <person name="Baruah I.K."/>
            <person name="Amoako-Attah I."/>
            <person name="Bukari Y."/>
            <person name="Meinhardt L.W."/>
            <person name="Bailey B.A."/>
        </authorList>
    </citation>
    <scope>NUCLEOTIDE SEQUENCE [LARGE SCALE GENOMIC DNA]</scope>
    <source>
        <strain evidence="2 3">GH-76</strain>
    </source>
</reference>
<dbReference type="Proteomes" id="UP001465976">
    <property type="component" value="Unassembled WGS sequence"/>
</dbReference>
<organism evidence="2 3">
    <name type="scientific">Marasmius crinis-equi</name>
    <dbReference type="NCBI Taxonomy" id="585013"/>
    <lineage>
        <taxon>Eukaryota</taxon>
        <taxon>Fungi</taxon>
        <taxon>Dikarya</taxon>
        <taxon>Basidiomycota</taxon>
        <taxon>Agaricomycotina</taxon>
        <taxon>Agaricomycetes</taxon>
        <taxon>Agaricomycetidae</taxon>
        <taxon>Agaricales</taxon>
        <taxon>Marasmiineae</taxon>
        <taxon>Marasmiaceae</taxon>
        <taxon>Marasmius</taxon>
    </lineage>
</organism>
<dbReference type="EMBL" id="JBAHYK010001083">
    <property type="protein sequence ID" value="KAL0569606.1"/>
    <property type="molecule type" value="Genomic_DNA"/>
</dbReference>
<name>A0ABR3F331_9AGAR</name>
<sequence length="157" mass="16024">MIAWSFRQVSSLIDFSKAIMRSLLVFIFVAVVSNPALGVALPSLSTSKRSVLSRQLSLSGPGQAEGQGSVDLLSLVHASGSGQASGTGSIGLGKRDVDGAAQGSGSGNLKAPGMDLSGAGQAEGNGHLVVKVPVVFIPNIRLILTHRSGKMTTATKR</sequence>
<proteinExistence type="predicted"/>
<feature type="region of interest" description="Disordered" evidence="1">
    <location>
        <begin position="84"/>
        <end position="117"/>
    </location>
</feature>
<keyword evidence="3" id="KW-1185">Reference proteome</keyword>